<protein>
    <recommendedName>
        <fullName evidence="4">Lipoprotein</fullName>
    </recommendedName>
</protein>
<comment type="caution">
    <text evidence="2">The sequence shown here is derived from an EMBL/GenBank/DDBJ whole genome shotgun (WGS) entry which is preliminary data.</text>
</comment>
<dbReference type="EMBL" id="SNWN01000003">
    <property type="protein sequence ID" value="TDO22097.1"/>
    <property type="molecule type" value="Genomic_DNA"/>
</dbReference>
<reference evidence="2 3" key="1">
    <citation type="submission" date="2019-03" db="EMBL/GenBank/DDBJ databases">
        <title>Genomic Encyclopedia of Archaeal and Bacterial Type Strains, Phase II (KMG-II): from individual species to whole genera.</title>
        <authorList>
            <person name="Goeker M."/>
        </authorList>
    </citation>
    <scope>NUCLEOTIDE SEQUENCE [LARGE SCALE GENOMIC DNA]</scope>
    <source>
        <strain evidence="2 3">ATCC 700618</strain>
    </source>
</reference>
<evidence type="ECO:0000256" key="1">
    <source>
        <dbReference type="SAM" id="SignalP"/>
    </source>
</evidence>
<dbReference type="PROSITE" id="PS51257">
    <property type="entry name" value="PROKAR_LIPOPROTEIN"/>
    <property type="match status" value="1"/>
</dbReference>
<dbReference type="AlphaFoldDB" id="A0A4R6IJC0"/>
<accession>A0A4R6IJC0</accession>
<dbReference type="Proteomes" id="UP000295518">
    <property type="component" value="Unassembled WGS sequence"/>
</dbReference>
<feature type="signal peptide" evidence="1">
    <location>
        <begin position="1"/>
        <end position="21"/>
    </location>
</feature>
<gene>
    <name evidence="2" type="ORF">EI74_0041</name>
</gene>
<name>A0A4R6IJC0_9MOLU</name>
<organism evidence="2 3">
    <name type="scientific">Mycoplasma testudineum</name>
    <dbReference type="NCBI Taxonomy" id="244584"/>
    <lineage>
        <taxon>Bacteria</taxon>
        <taxon>Bacillati</taxon>
        <taxon>Mycoplasmatota</taxon>
        <taxon>Mollicutes</taxon>
        <taxon>Mycoplasmataceae</taxon>
        <taxon>Mycoplasma</taxon>
    </lineage>
</organism>
<sequence>MKKILLPFLFMTTSISFIVLSCSQTKQEYELSIEQNKVIAKKMQNSFNKIKFIDTSDKLLNMKVSVNNTYYFFKGIDFDENISWSWSTFSEKNKFIKKHFWNGGFGINVDKFYRGFIDTETNLELINRLPGDRVIDLLNNGLIIEEPIDNNLGKQKYSYKLNNFNKVITTFDDLKTYLSYSFNTDENIESNLASKSSLDYLLNLKQEKLKNVAKFNNIDNNFFEENLILISTIGEFEEIVDIQFNSNQNELDVKTINIERNNDKSINWLKTVNENQQSRFNFLKNPYIPLVIYYNWHKQRTVMTVLNKKELGINTNNSILVNMMNLNDYPYLTKHYLNK</sequence>
<dbReference type="RefSeq" id="WP_133509947.1">
    <property type="nucleotide sequence ID" value="NZ_SNWN01000003.1"/>
</dbReference>
<evidence type="ECO:0000313" key="2">
    <source>
        <dbReference type="EMBL" id="TDO22097.1"/>
    </source>
</evidence>
<keyword evidence="3" id="KW-1185">Reference proteome</keyword>
<evidence type="ECO:0008006" key="4">
    <source>
        <dbReference type="Google" id="ProtNLM"/>
    </source>
</evidence>
<evidence type="ECO:0000313" key="3">
    <source>
        <dbReference type="Proteomes" id="UP000295518"/>
    </source>
</evidence>
<proteinExistence type="predicted"/>
<feature type="chain" id="PRO_5020395505" description="Lipoprotein" evidence="1">
    <location>
        <begin position="22"/>
        <end position="339"/>
    </location>
</feature>
<keyword evidence="1" id="KW-0732">Signal</keyword>